<protein>
    <recommendedName>
        <fullName evidence="13">C2H2-type domain-containing protein</fullName>
    </recommendedName>
</protein>
<keyword evidence="7" id="KW-0805">Transcription regulation</keyword>
<dbReference type="Ensembl" id="ENSSAUT00010049931.1">
    <property type="protein sequence ID" value="ENSSAUP00010047505.1"/>
    <property type="gene ID" value="ENSSAUG00010019775.1"/>
</dbReference>
<evidence type="ECO:0000259" key="13">
    <source>
        <dbReference type="PROSITE" id="PS50157"/>
    </source>
</evidence>
<keyword evidence="5 11" id="KW-0863">Zinc-finger</keyword>
<evidence type="ECO:0000256" key="4">
    <source>
        <dbReference type="ARBA" id="ARBA00022737"/>
    </source>
</evidence>
<evidence type="ECO:0000256" key="7">
    <source>
        <dbReference type="ARBA" id="ARBA00023015"/>
    </source>
</evidence>
<evidence type="ECO:0000256" key="9">
    <source>
        <dbReference type="ARBA" id="ARBA00023163"/>
    </source>
</evidence>
<evidence type="ECO:0000256" key="6">
    <source>
        <dbReference type="ARBA" id="ARBA00022833"/>
    </source>
</evidence>
<evidence type="ECO:0000313" key="14">
    <source>
        <dbReference type="Ensembl" id="ENSSAUP00010047505.1"/>
    </source>
</evidence>
<evidence type="ECO:0000256" key="5">
    <source>
        <dbReference type="ARBA" id="ARBA00022771"/>
    </source>
</evidence>
<dbReference type="AlphaFoldDB" id="A0A671XF73"/>
<dbReference type="FunFam" id="3.30.160.60:FF:000624">
    <property type="entry name" value="zinc finger protein 697"/>
    <property type="match status" value="2"/>
</dbReference>
<dbReference type="PANTHER" id="PTHR23226:SF416">
    <property type="entry name" value="FI01424P"/>
    <property type="match status" value="1"/>
</dbReference>
<dbReference type="GO" id="GO:0008270">
    <property type="term" value="F:zinc ion binding"/>
    <property type="evidence" value="ECO:0007669"/>
    <property type="project" value="UniProtKB-KW"/>
</dbReference>
<reference evidence="14" key="3">
    <citation type="submission" date="2025-09" db="UniProtKB">
        <authorList>
            <consortium name="Ensembl"/>
        </authorList>
    </citation>
    <scope>IDENTIFICATION</scope>
</reference>
<dbReference type="SMART" id="SM00355">
    <property type="entry name" value="ZnF_C2H2"/>
    <property type="match status" value="7"/>
</dbReference>
<evidence type="ECO:0000256" key="3">
    <source>
        <dbReference type="ARBA" id="ARBA00022723"/>
    </source>
</evidence>
<evidence type="ECO:0000256" key="10">
    <source>
        <dbReference type="ARBA" id="ARBA00023242"/>
    </source>
</evidence>
<evidence type="ECO:0000256" key="12">
    <source>
        <dbReference type="SAM" id="MobiDB-lite"/>
    </source>
</evidence>
<comment type="similarity">
    <text evidence="2">Belongs to the krueppel C2H2-type zinc-finger protein family.</text>
</comment>
<dbReference type="PROSITE" id="PS50157">
    <property type="entry name" value="ZINC_FINGER_C2H2_2"/>
    <property type="match status" value="7"/>
</dbReference>
<evidence type="ECO:0000313" key="15">
    <source>
        <dbReference type="Proteomes" id="UP000472265"/>
    </source>
</evidence>
<dbReference type="FunFam" id="3.30.160.60:FF:000446">
    <property type="entry name" value="Zinc finger protein"/>
    <property type="match status" value="1"/>
</dbReference>
<sequence>MAANISLCVSVFPSDVQQPLVIKEEVFPEWSPILDQEDPGPLQVKEEQEELCIKELNGLEEDDITRSSFTAFSSEDDEISQSSQIHRSQIKDNRESPASKSAIQIKKETYGEDSGGSVPSTNRDCSETDLQKGANVVEKPFGCDVCGTRFSHKKTHNRHMRVHKGEIPYTCDVCGIRFTQQGNLKRHMRVHTGEKPFGCDVCGKRFTFQASLSSHRRVHTGNKPFGCDVCGKKFTFKANLSSHMRVHSGEKPFTCHICGTRFSHKKTQDRHMRVHTGEKPFACDVCGKRFIQQGNMKRHMRVHTRKKAFGCDVCGKKFTFQAKLSSHMKTHQSLFGLETSQGDDFFSVLVFLSLGIMLICKRNYFLSLYVVVSI</sequence>
<feature type="domain" description="C2H2-type" evidence="13">
    <location>
        <begin position="281"/>
        <end position="308"/>
    </location>
</feature>
<dbReference type="Gene3D" id="3.30.160.60">
    <property type="entry name" value="Classic Zinc Finger"/>
    <property type="match status" value="7"/>
</dbReference>
<reference evidence="14" key="2">
    <citation type="submission" date="2025-08" db="UniProtKB">
        <authorList>
            <consortium name="Ensembl"/>
        </authorList>
    </citation>
    <scope>IDENTIFICATION</scope>
</reference>
<feature type="domain" description="C2H2-type" evidence="13">
    <location>
        <begin position="253"/>
        <end position="280"/>
    </location>
</feature>
<dbReference type="GO" id="GO:0000978">
    <property type="term" value="F:RNA polymerase II cis-regulatory region sequence-specific DNA binding"/>
    <property type="evidence" value="ECO:0007669"/>
    <property type="project" value="TreeGrafter"/>
</dbReference>
<dbReference type="PROSITE" id="PS00028">
    <property type="entry name" value="ZINC_FINGER_C2H2_1"/>
    <property type="match status" value="7"/>
</dbReference>
<dbReference type="PANTHER" id="PTHR23226">
    <property type="entry name" value="ZINC FINGER AND SCAN DOMAIN-CONTAINING"/>
    <property type="match status" value="1"/>
</dbReference>
<keyword evidence="8" id="KW-0238">DNA-binding</keyword>
<dbReference type="FunFam" id="3.30.160.60:FF:001156">
    <property type="entry name" value="Zinc finger protein 407"/>
    <property type="match status" value="1"/>
</dbReference>
<keyword evidence="10" id="KW-0539">Nucleus</keyword>
<name>A0A671XF73_SPAAU</name>
<keyword evidence="4" id="KW-0677">Repeat</keyword>
<organism evidence="14 15">
    <name type="scientific">Sparus aurata</name>
    <name type="common">Gilthead sea bream</name>
    <dbReference type="NCBI Taxonomy" id="8175"/>
    <lineage>
        <taxon>Eukaryota</taxon>
        <taxon>Metazoa</taxon>
        <taxon>Chordata</taxon>
        <taxon>Craniata</taxon>
        <taxon>Vertebrata</taxon>
        <taxon>Euteleostomi</taxon>
        <taxon>Actinopterygii</taxon>
        <taxon>Neopterygii</taxon>
        <taxon>Teleostei</taxon>
        <taxon>Neoteleostei</taxon>
        <taxon>Acanthomorphata</taxon>
        <taxon>Eupercaria</taxon>
        <taxon>Spariformes</taxon>
        <taxon>Sparidae</taxon>
        <taxon>Sparus</taxon>
    </lineage>
</organism>
<dbReference type="GO" id="GO:0045595">
    <property type="term" value="P:regulation of cell differentiation"/>
    <property type="evidence" value="ECO:0007669"/>
    <property type="project" value="UniProtKB-ARBA"/>
</dbReference>
<dbReference type="Pfam" id="PF00096">
    <property type="entry name" value="zf-C2H2"/>
    <property type="match status" value="6"/>
</dbReference>
<keyword evidence="6" id="KW-0862">Zinc</keyword>
<dbReference type="InParanoid" id="A0A671XF73"/>
<evidence type="ECO:0000256" key="8">
    <source>
        <dbReference type="ARBA" id="ARBA00023125"/>
    </source>
</evidence>
<dbReference type="FunFam" id="3.30.160.60:FF:000646">
    <property type="entry name" value="Myeloid zinc finger 1"/>
    <property type="match status" value="1"/>
</dbReference>
<dbReference type="OMA" id="MRIHLEA"/>
<dbReference type="Proteomes" id="UP000472265">
    <property type="component" value="Chromosome 20"/>
</dbReference>
<dbReference type="SUPFAM" id="SSF57667">
    <property type="entry name" value="beta-beta-alpha zinc fingers"/>
    <property type="match status" value="4"/>
</dbReference>
<comment type="subcellular location">
    <subcellularLocation>
        <location evidence="1">Nucleus</location>
    </subcellularLocation>
</comment>
<reference evidence="14" key="1">
    <citation type="submission" date="2021-04" db="EMBL/GenBank/DDBJ databases">
        <authorList>
            <consortium name="Wellcome Sanger Institute Data Sharing"/>
        </authorList>
    </citation>
    <scope>NUCLEOTIDE SEQUENCE [LARGE SCALE GENOMIC DNA]</scope>
</reference>
<dbReference type="FunFam" id="3.30.160.60:FF:000557">
    <property type="entry name" value="zinc finger and SCAN domain-containing protein 29"/>
    <property type="match status" value="1"/>
</dbReference>
<feature type="domain" description="C2H2-type" evidence="13">
    <location>
        <begin position="169"/>
        <end position="196"/>
    </location>
</feature>
<proteinExistence type="inferred from homology"/>
<evidence type="ECO:0000256" key="2">
    <source>
        <dbReference type="ARBA" id="ARBA00006991"/>
    </source>
</evidence>
<dbReference type="InterPro" id="IPR036236">
    <property type="entry name" value="Znf_C2H2_sf"/>
</dbReference>
<feature type="region of interest" description="Disordered" evidence="12">
    <location>
        <begin position="108"/>
        <end position="127"/>
    </location>
</feature>
<keyword evidence="3" id="KW-0479">Metal-binding</keyword>
<feature type="domain" description="C2H2-type" evidence="13">
    <location>
        <begin position="225"/>
        <end position="252"/>
    </location>
</feature>
<evidence type="ECO:0000256" key="1">
    <source>
        <dbReference type="ARBA" id="ARBA00004123"/>
    </source>
</evidence>
<keyword evidence="9" id="KW-0804">Transcription</keyword>
<dbReference type="GO" id="GO:0000981">
    <property type="term" value="F:DNA-binding transcription factor activity, RNA polymerase II-specific"/>
    <property type="evidence" value="ECO:0007669"/>
    <property type="project" value="TreeGrafter"/>
</dbReference>
<keyword evidence="15" id="KW-1185">Reference proteome</keyword>
<dbReference type="InterPro" id="IPR013087">
    <property type="entry name" value="Znf_C2H2_type"/>
</dbReference>
<feature type="domain" description="C2H2-type" evidence="13">
    <location>
        <begin position="309"/>
        <end position="331"/>
    </location>
</feature>
<dbReference type="GeneTree" id="ENSGT01150000286959"/>
<feature type="domain" description="C2H2-type" evidence="13">
    <location>
        <begin position="197"/>
        <end position="224"/>
    </location>
</feature>
<feature type="region of interest" description="Disordered" evidence="12">
    <location>
        <begin position="74"/>
        <end position="102"/>
    </location>
</feature>
<dbReference type="GO" id="GO:0000122">
    <property type="term" value="P:negative regulation of transcription by RNA polymerase II"/>
    <property type="evidence" value="ECO:0007669"/>
    <property type="project" value="UniProtKB-ARBA"/>
</dbReference>
<evidence type="ECO:0000256" key="11">
    <source>
        <dbReference type="PROSITE-ProRule" id="PRU00042"/>
    </source>
</evidence>
<dbReference type="GO" id="GO:0005634">
    <property type="term" value="C:nucleus"/>
    <property type="evidence" value="ECO:0007669"/>
    <property type="project" value="UniProtKB-SubCell"/>
</dbReference>
<accession>A0A671XF73</accession>
<dbReference type="FunFam" id="3.30.160.60:FF:000912">
    <property type="entry name" value="Zinc finger protein 660"/>
    <property type="match status" value="1"/>
</dbReference>
<feature type="domain" description="C2H2-type" evidence="13">
    <location>
        <begin position="141"/>
        <end position="168"/>
    </location>
</feature>